<keyword evidence="3" id="KW-1185">Reference proteome</keyword>
<dbReference type="EMBL" id="NMUH01004943">
    <property type="protein sequence ID" value="MQM11325.1"/>
    <property type="molecule type" value="Genomic_DNA"/>
</dbReference>
<gene>
    <name evidence="2" type="ORF">Taro_044234</name>
</gene>
<comment type="caution">
    <text evidence="2">The sequence shown here is derived from an EMBL/GenBank/DDBJ whole genome shotgun (WGS) entry which is preliminary data.</text>
</comment>
<feature type="region of interest" description="Disordered" evidence="1">
    <location>
        <begin position="65"/>
        <end position="165"/>
    </location>
</feature>
<evidence type="ECO:0000313" key="2">
    <source>
        <dbReference type="EMBL" id="MQM11325.1"/>
    </source>
</evidence>
<sequence length="165" mass="18908">MILRANFPHDVKKRAVFVDMELDFRQMAEDTMGKQVELVILSLKEVDEDLKIETYHFKDFHELYRQHVGPRQEEKKEENKNRKGKERKKEEWRPIMVSPQNTMAEPTSVVESGRGGLRAHPQAPPAEPASGVKGRPKPHWLSQLQPAGPTLQSHQPIQSVGIEEG</sequence>
<name>A0A843X2A7_COLES</name>
<evidence type="ECO:0000313" key="3">
    <source>
        <dbReference type="Proteomes" id="UP000652761"/>
    </source>
</evidence>
<accession>A0A843X2A7</accession>
<dbReference type="Proteomes" id="UP000652761">
    <property type="component" value="Unassembled WGS sequence"/>
</dbReference>
<protein>
    <submittedName>
        <fullName evidence="2">Uncharacterized protein</fullName>
    </submittedName>
</protein>
<proteinExistence type="predicted"/>
<reference evidence="2" key="1">
    <citation type="submission" date="2017-07" db="EMBL/GenBank/DDBJ databases">
        <title>Taro Niue Genome Assembly and Annotation.</title>
        <authorList>
            <person name="Atibalentja N."/>
            <person name="Keating K."/>
            <person name="Fields C.J."/>
        </authorList>
    </citation>
    <scope>NUCLEOTIDE SEQUENCE</scope>
    <source>
        <strain evidence="2">Niue_2</strain>
        <tissue evidence="2">Leaf</tissue>
    </source>
</reference>
<dbReference type="AlphaFoldDB" id="A0A843X2A7"/>
<organism evidence="2 3">
    <name type="scientific">Colocasia esculenta</name>
    <name type="common">Wild taro</name>
    <name type="synonym">Arum esculentum</name>
    <dbReference type="NCBI Taxonomy" id="4460"/>
    <lineage>
        <taxon>Eukaryota</taxon>
        <taxon>Viridiplantae</taxon>
        <taxon>Streptophyta</taxon>
        <taxon>Embryophyta</taxon>
        <taxon>Tracheophyta</taxon>
        <taxon>Spermatophyta</taxon>
        <taxon>Magnoliopsida</taxon>
        <taxon>Liliopsida</taxon>
        <taxon>Araceae</taxon>
        <taxon>Aroideae</taxon>
        <taxon>Colocasieae</taxon>
        <taxon>Colocasia</taxon>
    </lineage>
</organism>
<evidence type="ECO:0000256" key="1">
    <source>
        <dbReference type="SAM" id="MobiDB-lite"/>
    </source>
</evidence>
<feature type="compositionally biased region" description="Polar residues" evidence="1">
    <location>
        <begin position="142"/>
        <end position="158"/>
    </location>
</feature>
<feature type="compositionally biased region" description="Basic and acidic residues" evidence="1">
    <location>
        <begin position="65"/>
        <end position="93"/>
    </location>
</feature>